<sequence>MRLNGSALNARPLNGASRLAVFGAAEAIAGFDASLEGLRTVRASGNAPMQVQAGLLGSAQRFASLDAPIRVQAELAQTVYRSGRGAFTITHTGILYFERTVLGFGGAGIFLHAAGHVGVVFIDGEAQIRPLIAEVDGTRARRSSATASMALMGDLSASAIRRGAAQAPNDLAITAELDPAHIHEGVRHLTAGGSPVVEVRVTDEGMRRQTLLGSATVDFHAIGAGRLSKPTMAGGAVQTLTLDADFRVYRRWTGAAVVQGATDLAGEVFVRGGGQAAVQIIPACTGYVYRRTASGAAASALDAQINALRAKVGGASAAVEVAAGAAGALRRTGRGKLVIEVPVTPIGQASAVRGGQGALLLHAEGGLSGEVLIPGDAEAVLLVTLEGAGYVYRRTASASAALDVALELAANRRRTAEAAPSIQIIAEANGVRGAALSGDAEMVLLAPSEGYTNIYGEDPSEQQFYRPTDLRSLQRWDALREFRRTQ</sequence>
<dbReference type="KEGG" id="tak:Tharo_2114"/>
<name>A0A2R4BNU5_THAAR</name>
<organism evidence="1 2">
    <name type="scientific">Thauera aromatica K172</name>
    <dbReference type="NCBI Taxonomy" id="44139"/>
    <lineage>
        <taxon>Bacteria</taxon>
        <taxon>Pseudomonadati</taxon>
        <taxon>Pseudomonadota</taxon>
        <taxon>Betaproteobacteria</taxon>
        <taxon>Rhodocyclales</taxon>
        <taxon>Zoogloeaceae</taxon>
        <taxon>Thauera</taxon>
    </lineage>
</organism>
<evidence type="ECO:0000313" key="1">
    <source>
        <dbReference type="EMBL" id="AVR89017.1"/>
    </source>
</evidence>
<reference evidence="1 2" key="1">
    <citation type="submission" date="2018-03" db="EMBL/GenBank/DDBJ databases">
        <title>Complete genome sequence of Thauera aromatica, a model organism for studying aromatic compound degradation under denitrifying conditions.</title>
        <authorList>
            <person name="Lo H.-Y."/>
            <person name="Goris T."/>
            <person name="Boll M."/>
            <person name="Mueller J.A."/>
        </authorList>
    </citation>
    <scope>NUCLEOTIDE SEQUENCE [LARGE SCALE GENOMIC DNA]</scope>
    <source>
        <strain evidence="1 2">K172</strain>
    </source>
</reference>
<keyword evidence="2" id="KW-1185">Reference proteome</keyword>
<proteinExistence type="predicted"/>
<evidence type="ECO:0000313" key="2">
    <source>
        <dbReference type="Proteomes" id="UP000241885"/>
    </source>
</evidence>
<accession>A0A2R4BNU5</accession>
<dbReference type="EMBL" id="CP028339">
    <property type="protein sequence ID" value="AVR89017.1"/>
    <property type="molecule type" value="Genomic_DNA"/>
</dbReference>
<protein>
    <submittedName>
        <fullName evidence="1">Uncharacterized protein</fullName>
    </submittedName>
</protein>
<dbReference type="Proteomes" id="UP000241885">
    <property type="component" value="Chromosome"/>
</dbReference>
<dbReference type="AlphaFoldDB" id="A0A2R4BNU5"/>
<gene>
    <name evidence="1" type="ORF">Tharo_2114</name>
</gene>
<dbReference type="RefSeq" id="WP_107221176.1">
    <property type="nucleotide sequence ID" value="NZ_CP028339.1"/>
</dbReference>